<organism evidence="1 2">
    <name type="scientific">Flavobacterium enshiense DK69</name>
    <dbReference type="NCBI Taxonomy" id="1107311"/>
    <lineage>
        <taxon>Bacteria</taxon>
        <taxon>Pseudomonadati</taxon>
        <taxon>Bacteroidota</taxon>
        <taxon>Flavobacteriia</taxon>
        <taxon>Flavobacteriales</taxon>
        <taxon>Flavobacteriaceae</taxon>
        <taxon>Flavobacterium</taxon>
    </lineage>
</organism>
<dbReference type="RefSeq" id="WP_023572254.1">
    <property type="nucleotide sequence ID" value="NZ_AVCS01000003.1"/>
</dbReference>
<keyword evidence="1" id="KW-0436">Ligase</keyword>
<sequence length="184" mass="20893">MEGHYSVAIIPSEEVIALVKTMKQDLAAKVGWFNSKNSMGHITINEFKASDAVIEKVKQQLIRLCDGFEPVEVHFTGFGSYPNGAFFIDPDEDTKNRLKPIMKRINDTLVIKDLHISNDPHMSIARRLSREKLGIAKSYFTSINESFLCSSVVLRTFDENIKQYYVSDVFPFHSNPTEVQGTLF</sequence>
<dbReference type="Proteomes" id="UP000030149">
    <property type="component" value="Unassembled WGS sequence"/>
</dbReference>
<dbReference type="AlphaFoldDB" id="V6SKT0"/>
<protein>
    <submittedName>
        <fullName evidence="1">2'-5' RNA ligase</fullName>
    </submittedName>
</protein>
<reference evidence="1 2" key="2">
    <citation type="journal article" date="2015" name="Stand. Genomic Sci.">
        <title>High quality draft genomic sequence of Flavobacterium enshiense DK69(T) and comparison among Flavobacterium genomes.</title>
        <authorList>
            <person name="Zeng Z."/>
            <person name="Chen C."/>
            <person name="Du H."/>
            <person name="Wang G."/>
            <person name="Li M."/>
        </authorList>
    </citation>
    <scope>NUCLEOTIDE SEQUENCE [LARGE SCALE GENOMIC DNA]</scope>
    <source>
        <strain evidence="1 2">DK69</strain>
    </source>
</reference>
<name>V6SKT0_9FLAO</name>
<reference evidence="2" key="1">
    <citation type="submission" date="2013-09" db="EMBL/GenBank/DDBJ databases">
        <authorList>
            <person name="Zeng Z."/>
            <person name="Chen C."/>
        </authorList>
    </citation>
    <scope>NUCLEOTIDE SEQUENCE [LARGE SCALE GENOMIC DNA]</scope>
    <source>
        <strain evidence="2">DK69</strain>
    </source>
</reference>
<dbReference type="eggNOG" id="COG1514">
    <property type="taxonomic scope" value="Bacteria"/>
</dbReference>
<evidence type="ECO:0000313" key="2">
    <source>
        <dbReference type="Proteomes" id="UP000030149"/>
    </source>
</evidence>
<dbReference type="SUPFAM" id="SSF55144">
    <property type="entry name" value="LigT-like"/>
    <property type="match status" value="1"/>
</dbReference>
<evidence type="ECO:0000313" key="1">
    <source>
        <dbReference type="EMBL" id="KGO96882.1"/>
    </source>
</evidence>
<proteinExistence type="predicted"/>
<dbReference type="Gene3D" id="3.90.1140.10">
    <property type="entry name" value="Cyclic phosphodiesterase"/>
    <property type="match status" value="1"/>
</dbReference>
<gene>
    <name evidence="1" type="ORF">Q767_04070</name>
</gene>
<dbReference type="OrthoDB" id="980044at2"/>
<dbReference type="InterPro" id="IPR009097">
    <property type="entry name" value="Cyclic_Pdiesterase"/>
</dbReference>
<comment type="caution">
    <text evidence="1">The sequence shown here is derived from an EMBL/GenBank/DDBJ whole genome shotgun (WGS) entry which is preliminary data.</text>
</comment>
<dbReference type="PATRIC" id="fig|1107311.3.peg.192"/>
<dbReference type="GO" id="GO:0016874">
    <property type="term" value="F:ligase activity"/>
    <property type="evidence" value="ECO:0007669"/>
    <property type="project" value="UniProtKB-KW"/>
</dbReference>
<dbReference type="Pfam" id="PF13563">
    <property type="entry name" value="2_5_RNA_ligase2"/>
    <property type="match status" value="1"/>
</dbReference>
<keyword evidence="2" id="KW-1185">Reference proteome</keyword>
<dbReference type="STRING" id="1107311.Q767_04070"/>
<dbReference type="EMBL" id="JRLZ01000003">
    <property type="protein sequence ID" value="KGO96882.1"/>
    <property type="molecule type" value="Genomic_DNA"/>
</dbReference>
<accession>V6SKT0</accession>